<proteinExistence type="predicted"/>
<evidence type="ECO:0000313" key="1">
    <source>
        <dbReference type="EMBL" id="CAL1675098.1"/>
    </source>
</evidence>
<keyword evidence="2" id="KW-1185">Reference proteome</keyword>
<evidence type="ECO:0000313" key="2">
    <source>
        <dbReference type="Proteomes" id="UP001497644"/>
    </source>
</evidence>
<name>A0AAV2N5E8_9HYME</name>
<reference evidence="1" key="1">
    <citation type="submission" date="2024-04" db="EMBL/GenBank/DDBJ databases">
        <authorList>
            <consortium name="Molecular Ecology Group"/>
        </authorList>
    </citation>
    <scope>NUCLEOTIDE SEQUENCE</scope>
</reference>
<gene>
    <name evidence="1" type="ORF">LPLAT_LOCUS1589</name>
</gene>
<dbReference type="EMBL" id="OZ034833">
    <property type="protein sequence ID" value="CAL1675098.1"/>
    <property type="molecule type" value="Genomic_DNA"/>
</dbReference>
<dbReference type="Proteomes" id="UP001497644">
    <property type="component" value="Chromosome 10"/>
</dbReference>
<dbReference type="AlphaFoldDB" id="A0AAV2N5E8"/>
<organism evidence="1 2">
    <name type="scientific">Lasius platythorax</name>
    <dbReference type="NCBI Taxonomy" id="488582"/>
    <lineage>
        <taxon>Eukaryota</taxon>
        <taxon>Metazoa</taxon>
        <taxon>Ecdysozoa</taxon>
        <taxon>Arthropoda</taxon>
        <taxon>Hexapoda</taxon>
        <taxon>Insecta</taxon>
        <taxon>Pterygota</taxon>
        <taxon>Neoptera</taxon>
        <taxon>Endopterygota</taxon>
        <taxon>Hymenoptera</taxon>
        <taxon>Apocrita</taxon>
        <taxon>Aculeata</taxon>
        <taxon>Formicoidea</taxon>
        <taxon>Formicidae</taxon>
        <taxon>Formicinae</taxon>
        <taxon>Lasius</taxon>
        <taxon>Lasius</taxon>
    </lineage>
</organism>
<accession>A0AAV2N5E8</accession>
<protein>
    <submittedName>
        <fullName evidence="1">Uncharacterized protein</fullName>
    </submittedName>
</protein>
<sequence>MHVYSKILTEMVSRRPAGDTRDVSILYGPGHSGASLDVRHTVTTWDCGSYTSSRCNNNIDTETASERRGGLNASSNFSAGNISRNRSRAKFDDIAREKRGDDGVKSRYECRKIFSASSAHERYAEIPNVNSALRSYNRIGSNGFRR</sequence>